<organism evidence="7 8">
    <name type="scientific">Thermocatellispora tengchongensis</name>
    <dbReference type="NCBI Taxonomy" id="1073253"/>
    <lineage>
        <taxon>Bacteria</taxon>
        <taxon>Bacillati</taxon>
        <taxon>Actinomycetota</taxon>
        <taxon>Actinomycetes</taxon>
        <taxon>Streptosporangiales</taxon>
        <taxon>Streptosporangiaceae</taxon>
        <taxon>Thermocatellispora</taxon>
    </lineage>
</organism>
<comment type="subcellular location">
    <subcellularLocation>
        <location evidence="1">Cell membrane</location>
        <topology evidence="1">Multi-pass membrane protein</topology>
    </subcellularLocation>
</comment>
<evidence type="ECO:0000256" key="1">
    <source>
        <dbReference type="ARBA" id="ARBA00004651"/>
    </source>
</evidence>
<keyword evidence="6" id="KW-0472">Membrane</keyword>
<keyword evidence="4" id="KW-0812">Transmembrane</keyword>
<keyword evidence="8" id="KW-1185">Reference proteome</keyword>
<evidence type="ECO:0000256" key="4">
    <source>
        <dbReference type="ARBA" id="ARBA00022692"/>
    </source>
</evidence>
<evidence type="ECO:0000313" key="8">
    <source>
        <dbReference type="Proteomes" id="UP000578449"/>
    </source>
</evidence>
<dbReference type="Pfam" id="PF02417">
    <property type="entry name" value="Chromate_transp"/>
    <property type="match status" value="1"/>
</dbReference>
<sequence>MTALFAGTAPAVLAFVAQRAVETYAWLTPGEMVHGLALAETTPGPLIMVVQFVAFLAAYRDPGALWPRGPGRCWGRC</sequence>
<dbReference type="InterPro" id="IPR003370">
    <property type="entry name" value="Chromate_transpt"/>
</dbReference>
<dbReference type="RefSeq" id="WP_221337772.1">
    <property type="nucleotide sequence ID" value="NZ_BAABIX010000080.1"/>
</dbReference>
<comment type="similarity">
    <text evidence="2">Belongs to the chromate ion transporter (CHR) (TC 2.A.51) family.</text>
</comment>
<gene>
    <name evidence="7" type="ORF">HNP84_010305</name>
</gene>
<dbReference type="GO" id="GO:0005886">
    <property type="term" value="C:plasma membrane"/>
    <property type="evidence" value="ECO:0007669"/>
    <property type="project" value="UniProtKB-SubCell"/>
</dbReference>
<name>A0A840PTQ9_9ACTN</name>
<dbReference type="EMBL" id="JACHGN010000046">
    <property type="protein sequence ID" value="MBB5140537.1"/>
    <property type="molecule type" value="Genomic_DNA"/>
</dbReference>
<proteinExistence type="inferred from homology"/>
<dbReference type="GO" id="GO:0015109">
    <property type="term" value="F:chromate transmembrane transporter activity"/>
    <property type="evidence" value="ECO:0007669"/>
    <property type="project" value="InterPro"/>
</dbReference>
<protein>
    <submittedName>
        <fullName evidence="7">Chromate transport protein ChrA</fullName>
    </submittedName>
</protein>
<evidence type="ECO:0000256" key="2">
    <source>
        <dbReference type="ARBA" id="ARBA00005262"/>
    </source>
</evidence>
<accession>A0A840PTQ9</accession>
<reference evidence="7 8" key="1">
    <citation type="submission" date="2020-08" db="EMBL/GenBank/DDBJ databases">
        <title>Genomic Encyclopedia of Type Strains, Phase IV (KMG-IV): sequencing the most valuable type-strain genomes for metagenomic binning, comparative biology and taxonomic classification.</title>
        <authorList>
            <person name="Goeker M."/>
        </authorList>
    </citation>
    <scope>NUCLEOTIDE SEQUENCE [LARGE SCALE GENOMIC DNA]</scope>
    <source>
        <strain evidence="7 8">DSM 45615</strain>
    </source>
</reference>
<dbReference type="AlphaFoldDB" id="A0A840PTQ9"/>
<comment type="caution">
    <text evidence="7">The sequence shown here is derived from an EMBL/GenBank/DDBJ whole genome shotgun (WGS) entry which is preliminary data.</text>
</comment>
<keyword evidence="3" id="KW-1003">Cell membrane</keyword>
<dbReference type="Proteomes" id="UP000578449">
    <property type="component" value="Unassembled WGS sequence"/>
</dbReference>
<keyword evidence="5" id="KW-1133">Transmembrane helix</keyword>
<evidence type="ECO:0000256" key="6">
    <source>
        <dbReference type="ARBA" id="ARBA00023136"/>
    </source>
</evidence>
<evidence type="ECO:0000256" key="3">
    <source>
        <dbReference type="ARBA" id="ARBA00022475"/>
    </source>
</evidence>
<evidence type="ECO:0000313" key="7">
    <source>
        <dbReference type="EMBL" id="MBB5140537.1"/>
    </source>
</evidence>
<evidence type="ECO:0000256" key="5">
    <source>
        <dbReference type="ARBA" id="ARBA00022989"/>
    </source>
</evidence>